<dbReference type="AlphaFoldDB" id="A0A6C0DJ03"/>
<organism evidence="1">
    <name type="scientific">viral metagenome</name>
    <dbReference type="NCBI Taxonomy" id="1070528"/>
    <lineage>
        <taxon>unclassified sequences</taxon>
        <taxon>metagenomes</taxon>
        <taxon>organismal metagenomes</taxon>
    </lineage>
</organism>
<protein>
    <recommendedName>
        <fullName evidence="2">Glycosyltransferase 2-like domain-containing protein</fullName>
    </recommendedName>
</protein>
<name>A0A6C0DJ03_9ZZZZ</name>
<proteinExistence type="predicted"/>
<reference evidence="1" key="1">
    <citation type="journal article" date="2020" name="Nature">
        <title>Giant virus diversity and host interactions through global metagenomics.</title>
        <authorList>
            <person name="Schulz F."/>
            <person name="Roux S."/>
            <person name="Paez-Espino D."/>
            <person name="Jungbluth S."/>
            <person name="Walsh D.A."/>
            <person name="Denef V.J."/>
            <person name="McMahon K.D."/>
            <person name="Konstantinidis K.T."/>
            <person name="Eloe-Fadrosh E.A."/>
            <person name="Kyrpides N.C."/>
            <person name="Woyke T."/>
        </authorList>
    </citation>
    <scope>NUCLEOTIDE SEQUENCE</scope>
    <source>
        <strain evidence="1">GVMAG-M-3300023174-182</strain>
    </source>
</reference>
<evidence type="ECO:0000313" key="1">
    <source>
        <dbReference type="EMBL" id="QHT16332.1"/>
    </source>
</evidence>
<sequence>MALSICLLFLILLYNKIYNNMDCDLGFIILRHVNSEETNKFWQHCYDCIRKFYSENSIIIIDDNSDSTFLTNNKILYKTDIIKSEFHRRGELLPYYYYLKNKFFNTACIIHDSVFIQKYIDMSIDKYKTIWEFGHEWDVDELEIGMLKVFEDDELIEFYKDKSLWNGCFGGMSIISHDYLSYVNDKYDFTKLLNVINTRDDRKCFERIIACLLHKNYKKNKSLMGSIYLLLPEGYSFCLKFKDKELFKDLPMLKIWNGR</sequence>
<evidence type="ECO:0008006" key="2">
    <source>
        <dbReference type="Google" id="ProtNLM"/>
    </source>
</evidence>
<dbReference type="EMBL" id="MN739620">
    <property type="protein sequence ID" value="QHT16332.1"/>
    <property type="molecule type" value="Genomic_DNA"/>
</dbReference>
<accession>A0A6C0DJ03</accession>